<name>A0A9N8WBP5_9GLOM</name>
<gene>
    <name evidence="1" type="ORF">PBRASI_LOCUS1545</name>
</gene>
<organism evidence="1 2">
    <name type="scientific">Paraglomus brasilianum</name>
    <dbReference type="NCBI Taxonomy" id="144538"/>
    <lineage>
        <taxon>Eukaryota</taxon>
        <taxon>Fungi</taxon>
        <taxon>Fungi incertae sedis</taxon>
        <taxon>Mucoromycota</taxon>
        <taxon>Glomeromycotina</taxon>
        <taxon>Glomeromycetes</taxon>
        <taxon>Paraglomerales</taxon>
        <taxon>Paraglomeraceae</taxon>
        <taxon>Paraglomus</taxon>
    </lineage>
</organism>
<keyword evidence="2" id="KW-1185">Reference proteome</keyword>
<dbReference type="EMBL" id="CAJVPI010000102">
    <property type="protein sequence ID" value="CAG8480389.1"/>
    <property type="molecule type" value="Genomic_DNA"/>
</dbReference>
<dbReference type="Proteomes" id="UP000789739">
    <property type="component" value="Unassembled WGS sequence"/>
</dbReference>
<evidence type="ECO:0000313" key="1">
    <source>
        <dbReference type="EMBL" id="CAG8480389.1"/>
    </source>
</evidence>
<protein>
    <submittedName>
        <fullName evidence="1">9886_t:CDS:1</fullName>
    </submittedName>
</protein>
<dbReference type="AlphaFoldDB" id="A0A9N8WBP5"/>
<sequence>MSLEISEQITSATSVIRNHIIKHNRKNRDDKIDYITIEPERVSVFYVKSEYQAQHTDAPNNNEALLKLHRMYNDMNSKVEQIHSRITQVDAVNHIIQYTKEMVKVMKEPSHNKLIRHPNFAEDDFKQVIA</sequence>
<comment type="caution">
    <text evidence="1">The sequence shown here is derived from an EMBL/GenBank/DDBJ whole genome shotgun (WGS) entry which is preliminary data.</text>
</comment>
<dbReference type="OrthoDB" id="10477223at2759"/>
<proteinExistence type="predicted"/>
<accession>A0A9N8WBP5</accession>
<evidence type="ECO:0000313" key="2">
    <source>
        <dbReference type="Proteomes" id="UP000789739"/>
    </source>
</evidence>
<reference evidence="1" key="1">
    <citation type="submission" date="2021-06" db="EMBL/GenBank/DDBJ databases">
        <authorList>
            <person name="Kallberg Y."/>
            <person name="Tangrot J."/>
            <person name="Rosling A."/>
        </authorList>
    </citation>
    <scope>NUCLEOTIDE SEQUENCE</scope>
    <source>
        <strain evidence="1">BR232B</strain>
    </source>
</reference>